<proteinExistence type="inferred from homology"/>
<dbReference type="InterPro" id="IPR023214">
    <property type="entry name" value="HAD_sf"/>
</dbReference>
<dbReference type="SUPFAM" id="SSF56784">
    <property type="entry name" value="HAD-like"/>
    <property type="match status" value="2"/>
</dbReference>
<evidence type="ECO:0000256" key="1">
    <source>
        <dbReference type="ARBA" id="ARBA00009589"/>
    </source>
</evidence>
<dbReference type="AlphaFoldDB" id="A0A0G4FVV2"/>
<feature type="region of interest" description="Disordered" evidence="5">
    <location>
        <begin position="87"/>
        <end position="123"/>
    </location>
</feature>
<evidence type="ECO:0000313" key="6">
    <source>
        <dbReference type="EMBL" id="CEM19309.1"/>
    </source>
</evidence>
<comment type="similarity">
    <text evidence="1">Belongs to the 5'(3')-deoxyribonucleotidase family.</text>
</comment>
<dbReference type="Proteomes" id="UP000041254">
    <property type="component" value="Unassembled WGS sequence"/>
</dbReference>
<dbReference type="InParanoid" id="A0A0G4FVV2"/>
<dbReference type="PANTHER" id="PTHR12103">
    <property type="entry name" value="5'-NUCLEOTIDASE DOMAIN-CONTAINING"/>
    <property type="match status" value="1"/>
</dbReference>
<keyword evidence="2" id="KW-0479">Metal-binding</keyword>
<sequence length="765" mass="87145">MATTLESSCAKSSSIPSRIRSLFWGCSLLLTAGRSAPLSASPQRQLEPASHSAFQFPSRRLLGSQRHKRSVDLVRPPRRRVAATVRLGEADTDAATAAVEAPPSESDNTGGDDGDEDLPVGSSVSDASVVSSLVGPLQSNPAEGVFLAPRTSHSPPIYKFDEDGIDVVTLDRVDLQRSGEPQWKAATTETEVPHHRTSGNKDIFCNRELEMRKIRAVGFDMDFTLAQYNVAFDLLGYRGAQEKLVYKYGYPKEILAFQYNPALFRRGVVIDKARGNFLKVDRHKYVKTVFHGTRMLNSEQKRTLYLEYFDRMPSFSEKHYVAIDTLFQLVDACLFAQLVDLKDTRPDLSFPPYSQMFDEVHHCVDMCHRDGTIKETVAQDPARYVFPDLNIVPMIQRYRASGKKVFLLTNSHWDYTHVAMNFIVGNNYEEERGLDWLELFDIVIVGSGKPNFLNDPNLQLFRVNTTDGSLANADLTIVDGDEDSIQRFLQKGHVFQGGNWKHLHKLLRVESRGSEILYVGDHMYSDILQGKRNLGWRTCQIVPELAYEVKILQQEKDLAGTIQRMRNEMQDIDVVLDDLKMQLVSLRTTRMRTPRPPHTHALAQGSDEHLDLDLDADPRMPHVVAHADHTHTHHQVNNYHGHDAPADGDADESPLLHLRHEHEDENLARAEQILVEQIHRWEAEQQDHKLKLKEMNWLYHSRFHPIWGQLFKAGYQDSRFAKQVQDYSCIYTSRVSNLGLVSPERGFRTVRETMPHDATLDMDEM</sequence>
<evidence type="ECO:0000256" key="5">
    <source>
        <dbReference type="SAM" id="MobiDB-lite"/>
    </source>
</evidence>
<dbReference type="OrthoDB" id="311884at2759"/>
<feature type="compositionally biased region" description="Low complexity" evidence="5">
    <location>
        <begin position="87"/>
        <end position="106"/>
    </location>
</feature>
<reference evidence="6 7" key="1">
    <citation type="submission" date="2014-11" db="EMBL/GenBank/DDBJ databases">
        <authorList>
            <person name="Zhu J."/>
            <person name="Qi W."/>
            <person name="Song R."/>
        </authorList>
    </citation>
    <scope>NUCLEOTIDE SEQUENCE [LARGE SCALE GENOMIC DNA]</scope>
</reference>
<gene>
    <name evidence="6" type="ORF">Vbra_16376</name>
</gene>
<evidence type="ECO:0000256" key="4">
    <source>
        <dbReference type="ARBA" id="ARBA00022842"/>
    </source>
</evidence>
<organism evidence="6 7">
    <name type="scientific">Vitrella brassicaformis (strain CCMP3155)</name>
    <dbReference type="NCBI Taxonomy" id="1169540"/>
    <lineage>
        <taxon>Eukaryota</taxon>
        <taxon>Sar</taxon>
        <taxon>Alveolata</taxon>
        <taxon>Colpodellida</taxon>
        <taxon>Vitrellaceae</taxon>
        <taxon>Vitrella</taxon>
    </lineage>
</organism>
<dbReference type="STRING" id="1169540.A0A0G4FVV2"/>
<dbReference type="PANTHER" id="PTHR12103:SF15">
    <property type="entry name" value="CYTOSOLIC PURINE 5'-NUCLEOTIDASE"/>
    <property type="match status" value="1"/>
</dbReference>
<keyword evidence="3" id="KW-0378">Hydrolase</keyword>
<accession>A0A0G4FVV2</accession>
<keyword evidence="4" id="KW-0460">Magnesium</keyword>
<dbReference type="EMBL" id="CDMY01000510">
    <property type="protein sequence ID" value="CEM19309.1"/>
    <property type="molecule type" value="Genomic_DNA"/>
</dbReference>
<dbReference type="InterPro" id="IPR008380">
    <property type="entry name" value="HAD-SF_hydro_IG_5-nucl"/>
</dbReference>
<evidence type="ECO:0000256" key="2">
    <source>
        <dbReference type="ARBA" id="ARBA00022723"/>
    </source>
</evidence>
<evidence type="ECO:0000313" key="7">
    <source>
        <dbReference type="Proteomes" id="UP000041254"/>
    </source>
</evidence>
<evidence type="ECO:0008006" key="8">
    <source>
        <dbReference type="Google" id="ProtNLM"/>
    </source>
</evidence>
<dbReference type="Gene3D" id="3.40.50.1000">
    <property type="entry name" value="HAD superfamily/HAD-like"/>
    <property type="match status" value="1"/>
</dbReference>
<dbReference type="GO" id="GO:0008253">
    <property type="term" value="F:5'-nucleotidase activity"/>
    <property type="evidence" value="ECO:0007669"/>
    <property type="project" value="TreeGrafter"/>
</dbReference>
<dbReference type="Pfam" id="PF05761">
    <property type="entry name" value="5_nucleotid"/>
    <property type="match status" value="1"/>
</dbReference>
<dbReference type="VEuPathDB" id="CryptoDB:Vbra_16376"/>
<protein>
    <recommendedName>
        <fullName evidence="8">5'-nucleotidase domain-containing protein</fullName>
    </recommendedName>
</protein>
<name>A0A0G4FVV2_VITBC</name>
<dbReference type="InterPro" id="IPR036412">
    <property type="entry name" value="HAD-like_sf"/>
</dbReference>
<dbReference type="NCBIfam" id="TIGR02244">
    <property type="entry name" value="HAD-IG-Ncltidse"/>
    <property type="match status" value="1"/>
</dbReference>
<dbReference type="OMA" id="YVGDHMY"/>
<evidence type="ECO:0000256" key="3">
    <source>
        <dbReference type="ARBA" id="ARBA00022801"/>
    </source>
</evidence>
<keyword evidence="7" id="KW-1185">Reference proteome</keyword>
<dbReference type="GO" id="GO:0046872">
    <property type="term" value="F:metal ion binding"/>
    <property type="evidence" value="ECO:0007669"/>
    <property type="project" value="UniProtKB-KW"/>
</dbReference>